<protein>
    <submittedName>
        <fullName evidence="2">Putative NAD/FAD-dependent oxidoreductase</fullName>
    </submittedName>
</protein>
<gene>
    <name evidence="2" type="ORF">HSR121_0017</name>
</gene>
<reference evidence="2" key="1">
    <citation type="submission" date="2020-11" db="EMBL/GenBank/DDBJ databases">
        <title>Carbohydrate-dependent, anaerobic sulfur respiration: A novel catabolism in halophilic archaea.</title>
        <authorList>
            <person name="Sorokin D.Y."/>
            <person name="Messina E."/>
            <person name="Smedile F."/>
            <person name="La Cono V."/>
            <person name="Hallsworth J.E."/>
            <person name="Yakimov M.M."/>
        </authorList>
    </citation>
    <scope>NUCLEOTIDE SEQUENCE</scope>
    <source>
        <strain evidence="2">HSR12-1</strain>
    </source>
</reference>
<evidence type="ECO:0000313" key="3">
    <source>
        <dbReference type="Proteomes" id="UP000663525"/>
    </source>
</evidence>
<name>A0A897MQF1_9EURY</name>
<dbReference type="EMBL" id="CP064787">
    <property type="protein sequence ID" value="QSG04380.1"/>
    <property type="molecule type" value="Genomic_DNA"/>
</dbReference>
<proteinExistence type="predicted"/>
<dbReference type="InterPro" id="IPR036188">
    <property type="entry name" value="FAD/NAD-bd_sf"/>
</dbReference>
<dbReference type="Pfam" id="PF01593">
    <property type="entry name" value="Amino_oxidase"/>
    <property type="match status" value="1"/>
</dbReference>
<dbReference type="InterPro" id="IPR002937">
    <property type="entry name" value="Amino_oxidase"/>
</dbReference>
<dbReference type="SUPFAM" id="SSF54373">
    <property type="entry name" value="FAD-linked reductases, C-terminal domain"/>
    <property type="match status" value="1"/>
</dbReference>
<dbReference type="PANTHER" id="PTHR16128">
    <property type="entry name" value="FAD/NAD(P)-BINDING OXIDOREDUCTASE FAMILY PROTEIN"/>
    <property type="match status" value="1"/>
</dbReference>
<evidence type="ECO:0000313" key="2">
    <source>
        <dbReference type="EMBL" id="QSG04380.1"/>
    </source>
</evidence>
<sequence length="341" mass="37059">MTDEEICIVGGGIAGAGAAYALDDADVTVYEMDTVGGRMASRRREGCVFDFGANYLELGDSDLEAVIEDAAGDVAVEIESPVEQFTAGGEIRSGEVPQNTRWTTPDGLDGIVRALFENSGADLQVGVGVTRLERREDDWLVTTDEGERAFDAVVLAVPGASASVLFETAVWDNPVRDDLVRAVEDIPYRTMDTVALGYPFEIETDFFGLVSEEDVYDIAWVSNEGHKPGHVPDGRGVLIVQFGPSWAVTHPQTSPAAASEAATKRVVELLEDDRLSEPVWWEYQRWGDAIPTHGPDESLREATLEDDLALAGDWVEGIGRTRAALRSGLRAGRKLRRSEDD</sequence>
<dbReference type="Pfam" id="PF13450">
    <property type="entry name" value="NAD_binding_8"/>
    <property type="match status" value="1"/>
</dbReference>
<dbReference type="Gene3D" id="3.90.660.10">
    <property type="match status" value="1"/>
</dbReference>
<feature type="domain" description="Amine oxidase" evidence="1">
    <location>
        <begin position="102"/>
        <end position="331"/>
    </location>
</feature>
<dbReference type="RefSeq" id="WP_229113860.1">
    <property type="nucleotide sequence ID" value="NZ_CP064787.1"/>
</dbReference>
<dbReference type="Gene3D" id="3.50.50.60">
    <property type="entry name" value="FAD/NAD(P)-binding domain"/>
    <property type="match status" value="1"/>
</dbReference>
<dbReference type="Proteomes" id="UP000663525">
    <property type="component" value="Chromosome"/>
</dbReference>
<evidence type="ECO:0000259" key="1">
    <source>
        <dbReference type="Pfam" id="PF01593"/>
    </source>
</evidence>
<dbReference type="SUPFAM" id="SSF51905">
    <property type="entry name" value="FAD/NAD(P)-binding domain"/>
    <property type="match status" value="1"/>
</dbReference>
<organism evidence="2 3">
    <name type="scientific">Halapricum desulfuricans</name>
    <dbReference type="NCBI Taxonomy" id="2841257"/>
    <lineage>
        <taxon>Archaea</taxon>
        <taxon>Methanobacteriati</taxon>
        <taxon>Methanobacteriota</taxon>
        <taxon>Stenosarchaea group</taxon>
        <taxon>Halobacteria</taxon>
        <taxon>Halobacteriales</taxon>
        <taxon>Haloarculaceae</taxon>
        <taxon>Halapricum</taxon>
    </lineage>
</organism>
<dbReference type="GO" id="GO:0016491">
    <property type="term" value="F:oxidoreductase activity"/>
    <property type="evidence" value="ECO:0007669"/>
    <property type="project" value="InterPro"/>
</dbReference>
<accession>A0A897MQF1</accession>
<dbReference type="AlphaFoldDB" id="A0A897MQF1"/>
<dbReference type="PANTHER" id="PTHR16128:SF5">
    <property type="entry name" value="FAD_NAD(P)-BINDING OXIDOREDUCTASE FAMILY PROTEIN"/>
    <property type="match status" value="1"/>
</dbReference>
<dbReference type="GeneID" id="68853679"/>